<proteinExistence type="predicted"/>
<feature type="compositionally biased region" description="Basic residues" evidence="1">
    <location>
        <begin position="39"/>
        <end position="52"/>
    </location>
</feature>
<keyword evidence="3" id="KW-1185">Reference proteome</keyword>
<reference evidence="2 3" key="2">
    <citation type="submission" date="2019-04" db="EMBL/GenBank/DDBJ databases">
        <title>The genome sequence of big-headed turtle.</title>
        <authorList>
            <person name="Gong S."/>
        </authorList>
    </citation>
    <scope>NUCLEOTIDE SEQUENCE [LARGE SCALE GENOMIC DNA]</scope>
    <source>
        <strain evidence="2">DO16091913</strain>
        <tissue evidence="2">Muscle</tissue>
    </source>
</reference>
<protein>
    <submittedName>
        <fullName evidence="2">Histone H1.3-like</fullName>
    </submittedName>
</protein>
<accession>A0A4D9ERC5</accession>
<dbReference type="EMBL" id="QXTE01000039">
    <property type="protein sequence ID" value="TFK10753.1"/>
    <property type="molecule type" value="Genomic_DNA"/>
</dbReference>
<comment type="caution">
    <text evidence="2">The sequence shown here is derived from an EMBL/GenBank/DDBJ whole genome shotgun (WGS) entry which is preliminary data.</text>
</comment>
<organism evidence="2 3">
    <name type="scientific">Platysternon megacephalum</name>
    <name type="common">big-headed turtle</name>
    <dbReference type="NCBI Taxonomy" id="55544"/>
    <lineage>
        <taxon>Eukaryota</taxon>
        <taxon>Metazoa</taxon>
        <taxon>Chordata</taxon>
        <taxon>Craniata</taxon>
        <taxon>Vertebrata</taxon>
        <taxon>Euteleostomi</taxon>
        <taxon>Archelosauria</taxon>
        <taxon>Testudinata</taxon>
        <taxon>Testudines</taxon>
        <taxon>Cryptodira</taxon>
        <taxon>Durocryptodira</taxon>
        <taxon>Testudinoidea</taxon>
        <taxon>Platysternidae</taxon>
        <taxon>Platysternon</taxon>
    </lineage>
</organism>
<dbReference type="AlphaFoldDB" id="A0A4D9ERC5"/>
<feature type="compositionally biased region" description="Basic and acidic residues" evidence="1">
    <location>
        <begin position="66"/>
        <end position="77"/>
    </location>
</feature>
<dbReference type="Proteomes" id="UP000297703">
    <property type="component" value="Unassembled WGS sequence"/>
</dbReference>
<feature type="region of interest" description="Disordered" evidence="1">
    <location>
        <begin position="38"/>
        <end position="101"/>
    </location>
</feature>
<evidence type="ECO:0000256" key="1">
    <source>
        <dbReference type="SAM" id="MobiDB-lite"/>
    </source>
</evidence>
<sequence length="157" mass="16801">MGRNKHHFQRVLENLVSKELLRQLKGTGALDSFTISKGVGKKKEKAASKKRGSPPPQRLGAGSLAERGRLVLRDLPREPGCQPGRPAAGQSGRQNLQSQGCSTAMNIRLRVNSPAARLGLWHQEGMKGGKAPEAPEKGRGWGWNGTCVPGPGALARL</sequence>
<gene>
    <name evidence="2" type="ORF">DR999_PMT06162</name>
</gene>
<feature type="compositionally biased region" description="Polar residues" evidence="1">
    <location>
        <begin position="91"/>
        <end position="101"/>
    </location>
</feature>
<evidence type="ECO:0000313" key="3">
    <source>
        <dbReference type="Proteomes" id="UP000297703"/>
    </source>
</evidence>
<reference evidence="2 3" key="1">
    <citation type="submission" date="2019-04" db="EMBL/GenBank/DDBJ databases">
        <title>Draft genome of the big-headed turtle Platysternon megacephalum.</title>
        <authorList>
            <person name="Gong S."/>
        </authorList>
    </citation>
    <scope>NUCLEOTIDE SEQUENCE [LARGE SCALE GENOMIC DNA]</scope>
    <source>
        <strain evidence="2">DO16091913</strain>
        <tissue evidence="2">Muscle</tissue>
    </source>
</reference>
<evidence type="ECO:0000313" key="2">
    <source>
        <dbReference type="EMBL" id="TFK10753.1"/>
    </source>
</evidence>
<name>A0A4D9ERC5_9SAUR</name>
<feature type="region of interest" description="Disordered" evidence="1">
    <location>
        <begin position="126"/>
        <end position="145"/>
    </location>
</feature>